<dbReference type="Proteomes" id="UP000838749">
    <property type="component" value="Unassembled WGS sequence"/>
</dbReference>
<evidence type="ECO:0000313" key="3">
    <source>
        <dbReference type="EMBL" id="CAH1055636.1"/>
    </source>
</evidence>
<gene>
    <name evidence="3" type="ORF">PAECIP111894_01788</name>
</gene>
<feature type="chain" id="PRO_5047040767" description="Lipoprotein" evidence="2">
    <location>
        <begin position="25"/>
        <end position="518"/>
    </location>
</feature>
<evidence type="ECO:0000256" key="1">
    <source>
        <dbReference type="SAM" id="MobiDB-lite"/>
    </source>
</evidence>
<evidence type="ECO:0000256" key="2">
    <source>
        <dbReference type="SAM" id="SignalP"/>
    </source>
</evidence>
<organism evidence="3 4">
    <name type="scientific">Paenibacillus pseudetheri</name>
    <dbReference type="NCBI Taxonomy" id="2897682"/>
    <lineage>
        <taxon>Bacteria</taxon>
        <taxon>Bacillati</taxon>
        <taxon>Bacillota</taxon>
        <taxon>Bacilli</taxon>
        <taxon>Bacillales</taxon>
        <taxon>Paenibacillaceae</taxon>
        <taxon>Paenibacillus</taxon>
    </lineage>
</organism>
<protein>
    <recommendedName>
        <fullName evidence="5">Lipoprotein</fullName>
    </recommendedName>
</protein>
<evidence type="ECO:0000313" key="4">
    <source>
        <dbReference type="Proteomes" id="UP000838749"/>
    </source>
</evidence>
<dbReference type="PROSITE" id="PS51257">
    <property type="entry name" value="PROKAR_LIPOPROTEIN"/>
    <property type="match status" value="1"/>
</dbReference>
<feature type="region of interest" description="Disordered" evidence="1">
    <location>
        <begin position="27"/>
        <end position="65"/>
    </location>
</feature>
<dbReference type="EMBL" id="CAKMAB010000007">
    <property type="protein sequence ID" value="CAH1055636.1"/>
    <property type="molecule type" value="Genomic_DNA"/>
</dbReference>
<accession>A0ABM9BAL5</accession>
<feature type="signal peptide" evidence="2">
    <location>
        <begin position="1"/>
        <end position="24"/>
    </location>
</feature>
<keyword evidence="2" id="KW-0732">Signal</keyword>
<comment type="caution">
    <text evidence="3">The sequence shown here is derived from an EMBL/GenBank/DDBJ whole genome shotgun (WGS) entry which is preliminary data.</text>
</comment>
<evidence type="ECO:0008006" key="5">
    <source>
        <dbReference type="Google" id="ProtNLM"/>
    </source>
</evidence>
<reference evidence="3" key="1">
    <citation type="submission" date="2021-12" db="EMBL/GenBank/DDBJ databases">
        <authorList>
            <person name="Criscuolo A."/>
        </authorList>
    </citation>
    <scope>NUCLEOTIDE SEQUENCE</scope>
    <source>
        <strain evidence="3">CIP111894</strain>
    </source>
</reference>
<name>A0ABM9BAL5_9BACL</name>
<proteinExistence type="predicted"/>
<sequence length="518" mass="59022">MIAMIKIARLLLFISILTVFTACGKNNPGTTEKPAASQAQQESGKVEESQKPIENPMESNPIENSKKLREMMPKLVKDLKKVLIDDASKLWPSFNNADKQILLLNPSNKIAYLMNNQKSDIGSKDEVIEYNTDSIKDVELLVTPFQLTTFNDHPTYVVNVDISSSFGMMSGDKAYENLFKFIVHEGIHLLLQSGDSVEGLGTRAETYPEDINSRYYRNEMYQYLKEASKSKNRDEKIDQIQKAVYFYELYLNSNKKNKQQDGYDNIEGMATYLQEKAYLLLNHPNTSTKELNDLTAQSIIDNFIPADQEKEGGLLVKGREFYDIGSLAIVSAVDLGLDDKAIFTTSPLGVLKSKFGSQKAEGHENIKTANNDYYISYNNQLKSYVDDIVSKQKDDKYAAVRIPVTINNASVMYEDMMVEYKFKGNPAEIQTTTREIVLGDTRIKLNKMKSLYIQNTMEILKDPTKMDPNMVMGYTIVYVPKKDIEINKDKLLTIQRDDLLIFDAKYEEKDGEYQILMK</sequence>
<keyword evidence="4" id="KW-1185">Reference proteome</keyword>